<dbReference type="OrthoDB" id="2590239at2759"/>
<dbReference type="Gene3D" id="2.40.370.10">
    <property type="entry name" value="AttH-like domain"/>
    <property type="match status" value="1"/>
</dbReference>
<evidence type="ECO:0000256" key="15">
    <source>
        <dbReference type="ARBA" id="ARBA00073016"/>
    </source>
</evidence>
<comment type="subcellular location">
    <subcellularLocation>
        <location evidence="3">Cytoplasm</location>
    </subcellularLocation>
    <subcellularLocation>
        <location evidence="2">Endoplasmic reticulum membrane</location>
        <topology evidence="2">Peripheral membrane protein</topology>
    </subcellularLocation>
    <subcellularLocation>
        <location evidence="12">Golgi apparatus</location>
        <location evidence="12">cis-Golgi network membrane</location>
        <topology evidence="12">Peripheral membrane protein</topology>
    </subcellularLocation>
    <subcellularLocation>
        <location evidence="1">Nucleus</location>
    </subcellularLocation>
</comment>
<evidence type="ECO:0000256" key="6">
    <source>
        <dbReference type="ARBA" id="ARBA00022490"/>
    </source>
</evidence>
<comment type="function">
    <text evidence="13">Ceramide-binding protein that may transfer ceramides from the endoplasmic reticulum membrane to the cis-Golgi network membrane, and is thereby required for the biosynthesis of complex sphingolipids.</text>
</comment>
<dbReference type="InterPro" id="IPR013931">
    <property type="entry name" value="Svf1-like_N"/>
</dbReference>
<evidence type="ECO:0000256" key="8">
    <source>
        <dbReference type="ARBA" id="ARBA00023034"/>
    </source>
</evidence>
<protein>
    <recommendedName>
        <fullName evidence="15">Ceramide-binding protein SVF1</fullName>
    </recommendedName>
    <alternativeName>
        <fullName evidence="14">Ceramide-binding protein svf1</fullName>
    </alternativeName>
    <alternativeName>
        <fullName evidence="16">Survival factor 1</fullName>
    </alternativeName>
</protein>
<evidence type="ECO:0000256" key="10">
    <source>
        <dbReference type="ARBA" id="ARBA00023136"/>
    </source>
</evidence>
<comment type="similarity">
    <text evidence="4">Belongs to the SVF1 family.</text>
</comment>
<gene>
    <name evidence="19" type="ORF">HMPREF1541_03684</name>
</gene>
<evidence type="ECO:0000259" key="17">
    <source>
        <dbReference type="Pfam" id="PF08622"/>
    </source>
</evidence>
<evidence type="ECO:0000256" key="1">
    <source>
        <dbReference type="ARBA" id="ARBA00004123"/>
    </source>
</evidence>
<feature type="domain" description="Svf1-like C-terminal" evidence="18">
    <location>
        <begin position="213"/>
        <end position="371"/>
    </location>
</feature>
<dbReference type="AlphaFoldDB" id="W2RZ66"/>
<dbReference type="GO" id="GO:0005634">
    <property type="term" value="C:nucleus"/>
    <property type="evidence" value="ECO:0007669"/>
    <property type="project" value="UniProtKB-SubCell"/>
</dbReference>
<dbReference type="GO" id="GO:0005789">
    <property type="term" value="C:endoplasmic reticulum membrane"/>
    <property type="evidence" value="ECO:0007669"/>
    <property type="project" value="UniProtKB-SubCell"/>
</dbReference>
<evidence type="ECO:0000256" key="16">
    <source>
        <dbReference type="ARBA" id="ARBA00081132"/>
    </source>
</evidence>
<name>W2RZ66_CYPE1</name>
<dbReference type="SUPFAM" id="SSF159245">
    <property type="entry name" value="AttH-like"/>
    <property type="match status" value="1"/>
</dbReference>
<keyword evidence="5" id="KW-0813">Transport</keyword>
<evidence type="ECO:0000256" key="11">
    <source>
        <dbReference type="ARBA" id="ARBA00023242"/>
    </source>
</evidence>
<dbReference type="PANTHER" id="PTHR47107">
    <property type="entry name" value="SVF1-LIKE PROTEIN YDR222W-RELATED"/>
    <property type="match status" value="1"/>
</dbReference>
<reference evidence="19 20" key="1">
    <citation type="submission" date="2013-03" db="EMBL/GenBank/DDBJ databases">
        <title>The Genome Sequence of Phialophora europaea CBS 101466.</title>
        <authorList>
            <consortium name="The Broad Institute Genomics Platform"/>
            <person name="Cuomo C."/>
            <person name="de Hoog S."/>
            <person name="Gorbushina A."/>
            <person name="Walker B."/>
            <person name="Young S.K."/>
            <person name="Zeng Q."/>
            <person name="Gargeya S."/>
            <person name="Fitzgerald M."/>
            <person name="Haas B."/>
            <person name="Abouelleil A."/>
            <person name="Allen A.W."/>
            <person name="Alvarado L."/>
            <person name="Arachchi H.M."/>
            <person name="Berlin A.M."/>
            <person name="Chapman S.B."/>
            <person name="Gainer-Dewar J."/>
            <person name="Goldberg J."/>
            <person name="Griggs A."/>
            <person name="Gujja S."/>
            <person name="Hansen M."/>
            <person name="Howarth C."/>
            <person name="Imamovic A."/>
            <person name="Ireland A."/>
            <person name="Larimer J."/>
            <person name="McCowan C."/>
            <person name="Murphy C."/>
            <person name="Pearson M."/>
            <person name="Poon T.W."/>
            <person name="Priest M."/>
            <person name="Roberts A."/>
            <person name="Saif S."/>
            <person name="Shea T."/>
            <person name="Sisk P."/>
            <person name="Sykes S."/>
            <person name="Wortman J."/>
            <person name="Nusbaum C."/>
            <person name="Birren B."/>
        </authorList>
    </citation>
    <scope>NUCLEOTIDE SEQUENCE [LARGE SCALE GENOMIC DNA]</scope>
    <source>
        <strain evidence="19 20">CBS 101466</strain>
    </source>
</reference>
<evidence type="ECO:0000256" key="7">
    <source>
        <dbReference type="ARBA" id="ARBA00022824"/>
    </source>
</evidence>
<feature type="domain" description="Svf1-like N-terminal" evidence="17">
    <location>
        <begin position="52"/>
        <end position="211"/>
    </location>
</feature>
<evidence type="ECO:0000256" key="5">
    <source>
        <dbReference type="ARBA" id="ARBA00022448"/>
    </source>
</evidence>
<evidence type="ECO:0000313" key="20">
    <source>
        <dbReference type="Proteomes" id="UP000030752"/>
    </source>
</evidence>
<dbReference type="RefSeq" id="XP_008716256.1">
    <property type="nucleotide sequence ID" value="XM_008718034.1"/>
</dbReference>
<dbReference type="eggNOG" id="ENOG502QQY3">
    <property type="taxonomic scope" value="Eukaryota"/>
</dbReference>
<keyword evidence="9" id="KW-0445">Lipid transport</keyword>
<dbReference type="GO" id="GO:0005794">
    <property type="term" value="C:Golgi apparatus"/>
    <property type="evidence" value="ECO:0007669"/>
    <property type="project" value="UniProtKB-SubCell"/>
</dbReference>
<dbReference type="GeneID" id="19971023"/>
<keyword evidence="11" id="KW-0539">Nucleus</keyword>
<dbReference type="InterPro" id="IPR051385">
    <property type="entry name" value="Ceramide-binding_SVF1"/>
</dbReference>
<keyword evidence="10" id="KW-0472">Membrane</keyword>
<dbReference type="Pfam" id="PF17187">
    <property type="entry name" value="Svf1_C"/>
    <property type="match status" value="1"/>
</dbReference>
<dbReference type="InParanoid" id="W2RZ66"/>
<dbReference type="GO" id="GO:0006869">
    <property type="term" value="P:lipid transport"/>
    <property type="evidence" value="ECO:0007669"/>
    <property type="project" value="UniProtKB-KW"/>
</dbReference>
<keyword evidence="8" id="KW-0333">Golgi apparatus</keyword>
<dbReference type="EMBL" id="KB822719">
    <property type="protein sequence ID" value="ETN41747.1"/>
    <property type="molecule type" value="Genomic_DNA"/>
</dbReference>
<evidence type="ECO:0000256" key="3">
    <source>
        <dbReference type="ARBA" id="ARBA00004496"/>
    </source>
</evidence>
<dbReference type="FunCoup" id="W2RZ66">
    <property type="interactions" value="98"/>
</dbReference>
<dbReference type="GO" id="GO:0006979">
    <property type="term" value="P:response to oxidative stress"/>
    <property type="evidence" value="ECO:0007669"/>
    <property type="project" value="InterPro"/>
</dbReference>
<dbReference type="Proteomes" id="UP000030752">
    <property type="component" value="Unassembled WGS sequence"/>
</dbReference>
<dbReference type="STRING" id="1220924.W2RZ66"/>
<keyword evidence="6" id="KW-0963">Cytoplasm</keyword>
<evidence type="ECO:0000256" key="13">
    <source>
        <dbReference type="ARBA" id="ARBA00058755"/>
    </source>
</evidence>
<evidence type="ECO:0000256" key="12">
    <source>
        <dbReference type="ARBA" id="ARBA00046302"/>
    </source>
</evidence>
<proteinExistence type="inferred from homology"/>
<evidence type="ECO:0000313" key="19">
    <source>
        <dbReference type="EMBL" id="ETN41747.1"/>
    </source>
</evidence>
<keyword evidence="20" id="KW-1185">Reference proteome</keyword>
<evidence type="ECO:0000256" key="14">
    <source>
        <dbReference type="ARBA" id="ARBA00069547"/>
    </source>
</evidence>
<organism evidence="19 20">
    <name type="scientific">Cyphellophora europaea (strain CBS 101466)</name>
    <name type="common">Phialophora europaea</name>
    <dbReference type="NCBI Taxonomy" id="1220924"/>
    <lineage>
        <taxon>Eukaryota</taxon>
        <taxon>Fungi</taxon>
        <taxon>Dikarya</taxon>
        <taxon>Ascomycota</taxon>
        <taxon>Pezizomycotina</taxon>
        <taxon>Eurotiomycetes</taxon>
        <taxon>Chaetothyriomycetidae</taxon>
        <taxon>Chaetothyriales</taxon>
        <taxon>Cyphellophoraceae</taxon>
        <taxon>Cyphellophora</taxon>
    </lineage>
</organism>
<dbReference type="HOGENOM" id="CLU_030205_2_0_1"/>
<evidence type="ECO:0000259" key="18">
    <source>
        <dbReference type="Pfam" id="PF17187"/>
    </source>
</evidence>
<dbReference type="VEuPathDB" id="FungiDB:HMPREF1541_03684"/>
<evidence type="ECO:0000256" key="9">
    <source>
        <dbReference type="ARBA" id="ARBA00023055"/>
    </source>
</evidence>
<dbReference type="InterPro" id="IPR023374">
    <property type="entry name" value="AttH-like_dom_sf"/>
</dbReference>
<accession>W2RZ66</accession>
<dbReference type="FunFam" id="2.40.370.10:FF:000001">
    <property type="entry name" value="Survival factor 1"/>
    <property type="match status" value="1"/>
</dbReference>
<dbReference type="InterPro" id="IPR033394">
    <property type="entry name" value="Svf1-like_C"/>
</dbReference>
<evidence type="ECO:0000256" key="4">
    <source>
        <dbReference type="ARBA" id="ARBA00009069"/>
    </source>
</evidence>
<sequence>MNWFKQQLANVAGTQEPEYGPSAIQSVTSQSQQFSDVTKDDLKWINMDSTNVETATFYFMTDEGFTAMAQIIYSNVAGIHTTAQFNSKIFNHDGPGKHLWCSDPLHNFGFDDAQTGFFADNVAVEMNADIDTITIKSASNEGNLVNLTLKRKAPAFQAGKDGTSYFGTDPANPWGSMFHRFWPRCTVTGKMQTEKKTYDMKGKGLFIKALQGMKPHHAAAKWNFIWFESPTYTSVLMEYTTPGSYGHTSVSLGGIAKDGDIIYAGPTTVKHTKSAPDVDCNWPEPKAIELEWKGPGASGKSVEASLQGDLPERTDRVDVLSHIPGFVKSIVGGVVGTRPYIYQYISKDDLTVKVDDSTEKGQLFMEATFISE</sequence>
<evidence type="ECO:0000256" key="2">
    <source>
        <dbReference type="ARBA" id="ARBA00004406"/>
    </source>
</evidence>
<keyword evidence="7" id="KW-0256">Endoplasmic reticulum</keyword>
<dbReference type="PANTHER" id="PTHR47107:SF1">
    <property type="entry name" value="CERAMIDE-BINDING PROTEIN SVF1-RELATED"/>
    <property type="match status" value="1"/>
</dbReference>
<dbReference type="Pfam" id="PF08622">
    <property type="entry name" value="Svf1"/>
    <property type="match status" value="1"/>
</dbReference>